<keyword evidence="4" id="KW-0732">Signal</keyword>
<dbReference type="Gene3D" id="3.30.300.210">
    <property type="entry name" value="Nutrient germinant receptor protein C, domain 3"/>
    <property type="match status" value="1"/>
</dbReference>
<evidence type="ECO:0000313" key="11">
    <source>
        <dbReference type="Proteomes" id="UP001161691"/>
    </source>
</evidence>
<evidence type="ECO:0000256" key="6">
    <source>
        <dbReference type="ARBA" id="ARBA00023139"/>
    </source>
</evidence>
<dbReference type="PANTHER" id="PTHR35789:SF1">
    <property type="entry name" value="SPORE GERMINATION PROTEIN B3"/>
    <property type="match status" value="1"/>
</dbReference>
<evidence type="ECO:0000259" key="8">
    <source>
        <dbReference type="Pfam" id="PF05504"/>
    </source>
</evidence>
<evidence type="ECO:0000259" key="9">
    <source>
        <dbReference type="Pfam" id="PF25198"/>
    </source>
</evidence>
<dbReference type="EMBL" id="JAGRPV010000001">
    <property type="protein sequence ID" value="MDI4646312.1"/>
    <property type="molecule type" value="Genomic_DNA"/>
</dbReference>
<keyword evidence="6" id="KW-0564">Palmitate</keyword>
<dbReference type="PANTHER" id="PTHR35789">
    <property type="entry name" value="SPORE GERMINATION PROTEIN B3"/>
    <property type="match status" value="1"/>
</dbReference>
<keyword evidence="7" id="KW-0449">Lipoprotein</keyword>
<dbReference type="RefSeq" id="WP_282912821.1">
    <property type="nucleotide sequence ID" value="NZ_JAGRPV010000001.1"/>
</dbReference>
<dbReference type="InterPro" id="IPR038501">
    <property type="entry name" value="Spore_GerAC_C_sf"/>
</dbReference>
<reference evidence="10" key="1">
    <citation type="submission" date="2023-04" db="EMBL/GenBank/DDBJ databases">
        <title>Comparative genomic analysis of Cohnella hashimotonis sp. nov., isolated from the International Space Station.</title>
        <authorList>
            <person name="Venkateswaran K."/>
            <person name="Simpson A."/>
        </authorList>
    </citation>
    <scope>NUCLEOTIDE SEQUENCE</scope>
    <source>
        <strain evidence="10">F6_2S_P_1</strain>
    </source>
</reference>
<accession>A0ABT6THK7</accession>
<dbReference type="InterPro" id="IPR046953">
    <property type="entry name" value="Spore_GerAC-like_C"/>
</dbReference>
<protein>
    <submittedName>
        <fullName evidence="10">Ger(X)C family spore germination protein</fullName>
    </submittedName>
</protein>
<gene>
    <name evidence="10" type="ORF">KB449_15140</name>
</gene>
<comment type="similarity">
    <text evidence="2">Belongs to the GerABKC lipoprotein family.</text>
</comment>
<dbReference type="InterPro" id="IPR008844">
    <property type="entry name" value="Spore_GerAC-like"/>
</dbReference>
<dbReference type="Pfam" id="PF25198">
    <property type="entry name" value="Spore_GerAC_N"/>
    <property type="match status" value="1"/>
</dbReference>
<sequence>MLGYARALGWIAILFVLGGCWDMVEVSRSSLITGVALEPGQERDVRVTIEVLNAAESMSAENGRGDAPAKLYTAEADTLSEAVNRMNEQFDRMLIGSHMQVIVVDERLARQGLNRFMDFFVRSRYVREDVNLIISKKNAASELLRIPYPGGMNAALAIQSQIYNLNRIWGGASKSRMIDYTIATQTPGRELLLAGVSVEGPVSQNIDSVKTLEPKSSIRLTDTAVFKGDKLIGFLPSADMNIVLLANDNLEQTTVSVPMPQGKAFAGVRLIRLHASKSVRMLHGKPKMTLNVQGVGFIVSLGAGLPIDQAAGYLELERLTEDYVRKRIEATVEKVQTEYGSDIFGFGEWMYRHRFGEFKRISASWNELFAKGELSVDVDIQLERSELKTKNHADIQ</sequence>
<evidence type="ECO:0000256" key="4">
    <source>
        <dbReference type="ARBA" id="ARBA00022729"/>
    </source>
</evidence>
<evidence type="ECO:0000256" key="5">
    <source>
        <dbReference type="ARBA" id="ARBA00023136"/>
    </source>
</evidence>
<dbReference type="NCBIfam" id="TIGR02887">
    <property type="entry name" value="spore_ger_x_C"/>
    <property type="match status" value="1"/>
</dbReference>
<dbReference type="Pfam" id="PF05504">
    <property type="entry name" value="Spore_GerAC"/>
    <property type="match status" value="1"/>
</dbReference>
<evidence type="ECO:0000313" key="10">
    <source>
        <dbReference type="EMBL" id="MDI4646312.1"/>
    </source>
</evidence>
<comment type="subcellular location">
    <subcellularLocation>
        <location evidence="1">Membrane</location>
        <topology evidence="1">Lipid-anchor</topology>
    </subcellularLocation>
</comment>
<keyword evidence="3" id="KW-0309">Germination</keyword>
<dbReference type="PROSITE" id="PS51257">
    <property type="entry name" value="PROKAR_LIPOPROTEIN"/>
    <property type="match status" value="1"/>
</dbReference>
<dbReference type="InterPro" id="IPR057336">
    <property type="entry name" value="GerAC_N"/>
</dbReference>
<proteinExistence type="inferred from homology"/>
<evidence type="ECO:0000256" key="1">
    <source>
        <dbReference type="ARBA" id="ARBA00004635"/>
    </source>
</evidence>
<evidence type="ECO:0000256" key="7">
    <source>
        <dbReference type="ARBA" id="ARBA00023288"/>
    </source>
</evidence>
<keyword evidence="11" id="KW-1185">Reference proteome</keyword>
<feature type="domain" description="Spore germination GerAC-like C-terminal" evidence="8">
    <location>
        <begin position="222"/>
        <end position="385"/>
    </location>
</feature>
<dbReference type="Proteomes" id="UP001161691">
    <property type="component" value="Unassembled WGS sequence"/>
</dbReference>
<name>A0ABT6THK7_9BACL</name>
<evidence type="ECO:0000256" key="2">
    <source>
        <dbReference type="ARBA" id="ARBA00007886"/>
    </source>
</evidence>
<comment type="caution">
    <text evidence="10">The sequence shown here is derived from an EMBL/GenBank/DDBJ whole genome shotgun (WGS) entry which is preliminary data.</text>
</comment>
<feature type="domain" description="Spore germination protein N-terminal" evidence="9">
    <location>
        <begin position="22"/>
        <end position="196"/>
    </location>
</feature>
<keyword evidence="5" id="KW-0472">Membrane</keyword>
<organism evidence="10 11">
    <name type="scientific">Cohnella hashimotonis</name>
    <dbReference type="NCBI Taxonomy" id="2826895"/>
    <lineage>
        <taxon>Bacteria</taxon>
        <taxon>Bacillati</taxon>
        <taxon>Bacillota</taxon>
        <taxon>Bacilli</taxon>
        <taxon>Bacillales</taxon>
        <taxon>Paenibacillaceae</taxon>
        <taxon>Cohnella</taxon>
    </lineage>
</organism>
<evidence type="ECO:0000256" key="3">
    <source>
        <dbReference type="ARBA" id="ARBA00022544"/>
    </source>
</evidence>